<sequence length="86" mass="9305">MMLERSSPARCFVTPPQPQSSSWTTRHSSSSSRSPNMALSESESKASPSPSVASSSSFPQNKDDLFHVIHKVPAGDSPYVKAKQVQ</sequence>
<dbReference type="Proteomes" id="UP001341840">
    <property type="component" value="Unassembled WGS sequence"/>
</dbReference>
<name>A0ABU6U0T9_9FABA</name>
<proteinExistence type="predicted"/>
<comment type="caution">
    <text evidence="2">The sequence shown here is derived from an EMBL/GenBank/DDBJ whole genome shotgun (WGS) entry which is preliminary data.</text>
</comment>
<feature type="region of interest" description="Disordered" evidence="1">
    <location>
        <begin position="1"/>
        <end position="60"/>
    </location>
</feature>
<evidence type="ECO:0000313" key="3">
    <source>
        <dbReference type="Proteomes" id="UP001341840"/>
    </source>
</evidence>
<reference evidence="2 3" key="1">
    <citation type="journal article" date="2023" name="Plants (Basel)">
        <title>Bridging the Gap: Combining Genomics and Transcriptomics Approaches to Understand Stylosanthes scabra, an Orphan Legume from the Brazilian Caatinga.</title>
        <authorList>
            <person name="Ferreira-Neto J.R.C."/>
            <person name="da Silva M.D."/>
            <person name="Binneck E."/>
            <person name="de Melo N.F."/>
            <person name="da Silva R.H."/>
            <person name="de Melo A.L.T.M."/>
            <person name="Pandolfi V."/>
            <person name="Bustamante F.O."/>
            <person name="Brasileiro-Vidal A.C."/>
            <person name="Benko-Iseppon A.M."/>
        </authorList>
    </citation>
    <scope>NUCLEOTIDE SEQUENCE [LARGE SCALE GENOMIC DNA]</scope>
    <source>
        <tissue evidence="2">Leaves</tissue>
    </source>
</reference>
<feature type="compositionally biased region" description="Low complexity" evidence="1">
    <location>
        <begin position="45"/>
        <end position="57"/>
    </location>
</feature>
<keyword evidence="3" id="KW-1185">Reference proteome</keyword>
<dbReference type="EMBL" id="JASCZI010093849">
    <property type="protein sequence ID" value="MED6153523.1"/>
    <property type="molecule type" value="Genomic_DNA"/>
</dbReference>
<organism evidence="2 3">
    <name type="scientific">Stylosanthes scabra</name>
    <dbReference type="NCBI Taxonomy" id="79078"/>
    <lineage>
        <taxon>Eukaryota</taxon>
        <taxon>Viridiplantae</taxon>
        <taxon>Streptophyta</taxon>
        <taxon>Embryophyta</taxon>
        <taxon>Tracheophyta</taxon>
        <taxon>Spermatophyta</taxon>
        <taxon>Magnoliopsida</taxon>
        <taxon>eudicotyledons</taxon>
        <taxon>Gunneridae</taxon>
        <taxon>Pentapetalae</taxon>
        <taxon>rosids</taxon>
        <taxon>fabids</taxon>
        <taxon>Fabales</taxon>
        <taxon>Fabaceae</taxon>
        <taxon>Papilionoideae</taxon>
        <taxon>50 kb inversion clade</taxon>
        <taxon>dalbergioids sensu lato</taxon>
        <taxon>Dalbergieae</taxon>
        <taxon>Pterocarpus clade</taxon>
        <taxon>Stylosanthes</taxon>
    </lineage>
</organism>
<protein>
    <submittedName>
        <fullName evidence="2">Uncharacterized protein</fullName>
    </submittedName>
</protein>
<feature type="compositionally biased region" description="Low complexity" evidence="1">
    <location>
        <begin position="20"/>
        <end position="34"/>
    </location>
</feature>
<evidence type="ECO:0000313" key="2">
    <source>
        <dbReference type="EMBL" id="MED6153523.1"/>
    </source>
</evidence>
<evidence type="ECO:0000256" key="1">
    <source>
        <dbReference type="SAM" id="MobiDB-lite"/>
    </source>
</evidence>
<feature type="non-terminal residue" evidence="2">
    <location>
        <position position="86"/>
    </location>
</feature>
<gene>
    <name evidence="2" type="ORF">PIB30_102810</name>
</gene>
<accession>A0ABU6U0T9</accession>